<dbReference type="GO" id="GO:0009103">
    <property type="term" value="P:lipopolysaccharide biosynthetic process"/>
    <property type="evidence" value="ECO:0007669"/>
    <property type="project" value="TreeGrafter"/>
</dbReference>
<keyword evidence="1 3" id="KW-0808">Transferase</keyword>
<dbReference type="InterPro" id="IPR028098">
    <property type="entry name" value="Glyco_trans_4-like_N"/>
</dbReference>
<evidence type="ECO:0000259" key="2">
    <source>
        <dbReference type="Pfam" id="PF13579"/>
    </source>
</evidence>
<dbReference type="SUPFAM" id="SSF53756">
    <property type="entry name" value="UDP-Glycosyltransferase/glycogen phosphorylase"/>
    <property type="match status" value="1"/>
</dbReference>
<dbReference type="EMBL" id="FXWG01000002">
    <property type="protein sequence ID" value="SMQ69072.1"/>
    <property type="molecule type" value="Genomic_DNA"/>
</dbReference>
<accession>A0A1Y6F8M2</accession>
<evidence type="ECO:0000313" key="3">
    <source>
        <dbReference type="EMBL" id="SMQ69072.1"/>
    </source>
</evidence>
<keyword evidence="4" id="KW-1185">Reference proteome</keyword>
<dbReference type="PANTHER" id="PTHR46401:SF2">
    <property type="entry name" value="GLYCOSYLTRANSFERASE WBBK-RELATED"/>
    <property type="match status" value="1"/>
</dbReference>
<dbReference type="CDD" id="cd03794">
    <property type="entry name" value="GT4_WbuB-like"/>
    <property type="match status" value="1"/>
</dbReference>
<evidence type="ECO:0000256" key="1">
    <source>
        <dbReference type="ARBA" id="ARBA00022679"/>
    </source>
</evidence>
<dbReference type="RefSeq" id="WP_143255978.1">
    <property type="nucleotide sequence ID" value="NZ_FXWG01000002.1"/>
</dbReference>
<organism evidence="3 4">
    <name type="scientific">Altererythrobacter xiamenensis</name>
    <dbReference type="NCBI Taxonomy" id="1316679"/>
    <lineage>
        <taxon>Bacteria</taxon>
        <taxon>Pseudomonadati</taxon>
        <taxon>Pseudomonadota</taxon>
        <taxon>Alphaproteobacteria</taxon>
        <taxon>Sphingomonadales</taxon>
        <taxon>Erythrobacteraceae</taxon>
        <taxon>Altererythrobacter</taxon>
    </lineage>
</organism>
<dbReference type="OrthoDB" id="185319at2"/>
<feature type="domain" description="Glycosyltransferase subfamily 4-like N-terminal" evidence="2">
    <location>
        <begin position="16"/>
        <end position="163"/>
    </location>
</feature>
<dbReference type="Pfam" id="PF13692">
    <property type="entry name" value="Glyco_trans_1_4"/>
    <property type="match status" value="1"/>
</dbReference>
<proteinExistence type="predicted"/>
<dbReference type="Pfam" id="PF13579">
    <property type="entry name" value="Glyco_trans_4_4"/>
    <property type="match status" value="1"/>
</dbReference>
<dbReference type="PANTHER" id="PTHR46401">
    <property type="entry name" value="GLYCOSYLTRANSFERASE WBBK-RELATED"/>
    <property type="match status" value="1"/>
</dbReference>
<protein>
    <submittedName>
        <fullName evidence="3">Glycosyltransferase involved in cell wall bisynthesis</fullName>
    </submittedName>
</protein>
<evidence type="ECO:0000313" key="4">
    <source>
        <dbReference type="Proteomes" id="UP000194420"/>
    </source>
</evidence>
<dbReference type="AlphaFoldDB" id="A0A1Y6F8M2"/>
<name>A0A1Y6F8M2_9SPHN</name>
<dbReference type="Gene3D" id="3.40.50.2000">
    <property type="entry name" value="Glycogen Phosphorylase B"/>
    <property type="match status" value="2"/>
</dbReference>
<reference evidence="4" key="1">
    <citation type="submission" date="2017-04" db="EMBL/GenBank/DDBJ databases">
        <authorList>
            <person name="Varghese N."/>
            <person name="Submissions S."/>
        </authorList>
    </citation>
    <scope>NUCLEOTIDE SEQUENCE [LARGE SCALE GENOMIC DNA]</scope>
</reference>
<sequence>MHIVQMTSAHPRTDVRVFHKQCRSLAKAGAQVTLVVADDKGDDTVDGVTIVDVGRSEGRLKRMAASAYRVYRKARTLKADAYHCHDPELIPWALRLKEQGAPVIFDAHEDLPAQIATKHYIPRYARRGLAAVVAMGERWAFPKFDGLVGATSQIASQLAELNGNVELVANYPLKDEFEPPVDRTPRHALFVGSISRIRGVGEVVDAMSMVKEGRRFRLVGPMANDGIEQRVEESPGRSRTDVVGSVDRQAVAEEMASAVCGIVTFLEAPNHVCAQPNKLFEYMSAGIPIVASNFTLWREIVEGTGCGLCVDPSRPEEVASAIDRLFDDPIEAAKMGARGREAVANRLNWEAQADNLLGFYRKLGILA</sequence>
<gene>
    <name evidence="3" type="ORF">SAMN06297468_1316</name>
</gene>
<dbReference type="GO" id="GO:0016757">
    <property type="term" value="F:glycosyltransferase activity"/>
    <property type="evidence" value="ECO:0007669"/>
    <property type="project" value="TreeGrafter"/>
</dbReference>
<dbReference type="Proteomes" id="UP000194420">
    <property type="component" value="Unassembled WGS sequence"/>
</dbReference>